<dbReference type="AlphaFoldDB" id="A0A2N5C3X6"/>
<comment type="caution">
    <text evidence="1">The sequence shown here is derived from an EMBL/GenBank/DDBJ whole genome shotgun (WGS) entry which is preliminary data.</text>
</comment>
<organism evidence="1 2">
    <name type="scientific">Cupriavidus pauculus</name>
    <dbReference type="NCBI Taxonomy" id="82633"/>
    <lineage>
        <taxon>Bacteria</taxon>
        <taxon>Pseudomonadati</taxon>
        <taxon>Pseudomonadota</taxon>
        <taxon>Betaproteobacteria</taxon>
        <taxon>Burkholderiales</taxon>
        <taxon>Burkholderiaceae</taxon>
        <taxon>Cupriavidus</taxon>
    </lineage>
</organism>
<evidence type="ECO:0000313" key="1">
    <source>
        <dbReference type="EMBL" id="PLP96926.1"/>
    </source>
</evidence>
<accession>A0A2N5C3X6</accession>
<proteinExistence type="predicted"/>
<evidence type="ECO:0000313" key="2">
    <source>
        <dbReference type="Proteomes" id="UP000234341"/>
    </source>
</evidence>
<gene>
    <name evidence="1" type="ORF">CYJ10_29220</name>
</gene>
<dbReference type="RefSeq" id="WP_101684935.1">
    <property type="nucleotide sequence ID" value="NZ_BPUO01000001.1"/>
</dbReference>
<dbReference type="Proteomes" id="UP000234341">
    <property type="component" value="Unassembled WGS sequence"/>
</dbReference>
<sequence>MTIDELKRQAAKAARRGDVAKMDELELAYIKLAVPLTVADSSYDGDRAVILASPIRLFRGAGPNGETRIQWMRSDGIYAMSDINGHFIGEPDDAPTLFPLEMAA</sequence>
<reference evidence="1 2" key="1">
    <citation type="submission" date="2017-12" db="EMBL/GenBank/DDBJ databases">
        <title>Genome sequence of the active heterotrophic nitrifier-denitrifier, Cupriavidus pauculus UM1.</title>
        <authorList>
            <person name="Putonti C."/>
            <person name="Castignetti D."/>
        </authorList>
    </citation>
    <scope>NUCLEOTIDE SEQUENCE [LARGE SCALE GENOMIC DNA]</scope>
    <source>
        <strain evidence="1 2">UM1</strain>
    </source>
</reference>
<dbReference type="OrthoDB" id="8966494at2"/>
<protein>
    <submittedName>
        <fullName evidence="1">Uncharacterized protein</fullName>
    </submittedName>
</protein>
<name>A0A2N5C3X6_9BURK</name>
<dbReference type="EMBL" id="PJRP01000021">
    <property type="protein sequence ID" value="PLP96926.1"/>
    <property type="molecule type" value="Genomic_DNA"/>
</dbReference>